<feature type="compositionally biased region" description="Basic and acidic residues" evidence="1">
    <location>
        <begin position="112"/>
        <end position="121"/>
    </location>
</feature>
<protein>
    <submittedName>
        <fullName evidence="2">Uncharacterized protein</fullName>
    </submittedName>
</protein>
<feature type="compositionally biased region" description="Basic and acidic residues" evidence="1">
    <location>
        <begin position="83"/>
        <end position="97"/>
    </location>
</feature>
<feature type="region of interest" description="Disordered" evidence="1">
    <location>
        <begin position="1"/>
        <end position="56"/>
    </location>
</feature>
<evidence type="ECO:0000313" key="2">
    <source>
        <dbReference type="EMBL" id="MPM76949.1"/>
    </source>
</evidence>
<reference evidence="2" key="1">
    <citation type="submission" date="2019-08" db="EMBL/GenBank/DDBJ databases">
        <authorList>
            <person name="Kucharzyk K."/>
            <person name="Murdoch R.W."/>
            <person name="Higgins S."/>
            <person name="Loffler F."/>
        </authorList>
    </citation>
    <scope>NUCLEOTIDE SEQUENCE</scope>
</reference>
<gene>
    <name evidence="2" type="ORF">SDC9_123948</name>
</gene>
<accession>A0A645CJ22</accession>
<name>A0A645CJ22_9ZZZZ</name>
<feature type="region of interest" description="Disordered" evidence="1">
    <location>
        <begin position="73"/>
        <end position="245"/>
    </location>
</feature>
<feature type="compositionally biased region" description="Gly residues" evidence="1">
    <location>
        <begin position="174"/>
        <end position="189"/>
    </location>
</feature>
<comment type="caution">
    <text evidence="2">The sequence shown here is derived from an EMBL/GenBank/DDBJ whole genome shotgun (WGS) entry which is preliminary data.</text>
</comment>
<proteinExistence type="predicted"/>
<organism evidence="2">
    <name type="scientific">bioreactor metagenome</name>
    <dbReference type="NCBI Taxonomy" id="1076179"/>
    <lineage>
        <taxon>unclassified sequences</taxon>
        <taxon>metagenomes</taxon>
        <taxon>ecological metagenomes</taxon>
    </lineage>
</organism>
<dbReference type="AlphaFoldDB" id="A0A645CJ22"/>
<feature type="compositionally biased region" description="Basic residues" evidence="1">
    <location>
        <begin position="123"/>
        <end position="135"/>
    </location>
</feature>
<feature type="compositionally biased region" description="Basic and acidic residues" evidence="1">
    <location>
        <begin position="210"/>
        <end position="227"/>
    </location>
</feature>
<dbReference type="EMBL" id="VSSQ01027614">
    <property type="protein sequence ID" value="MPM76949.1"/>
    <property type="molecule type" value="Genomic_DNA"/>
</dbReference>
<sequence length="259" mass="27530">MGPECPEVGVRRALLEAGPVQGGPDLDEERRVGHRGSGREGLGRRSVGQSFEGDQVEKGEQCLRQVLAGGGCPAAQRQVGQEPAHDGARRRDPDRHQRGPAGEEPDTACDDPGCHRADQGVRHLPRHELGHRHTTRIQGTPLRGGQRGQRVGRQPAPQSVEPGPAVSPGDDTRPGGGAHAGGVRPGRGRAGVEQGEPGLQRRDRRAQAAGHDDGTQPDTGAEHRDDQDPGGGGHDSAPVRIRCRARGRVKRRIIASEPR</sequence>
<evidence type="ECO:0000256" key="1">
    <source>
        <dbReference type="SAM" id="MobiDB-lite"/>
    </source>
</evidence>